<evidence type="ECO:0000313" key="2">
    <source>
        <dbReference type="Proteomes" id="UP000030103"/>
    </source>
</evidence>
<keyword evidence="2" id="KW-1185">Reference proteome</keyword>
<organism evidence="1 2">
    <name type="scientific">Porphyromonas macacae</name>
    <dbReference type="NCBI Taxonomy" id="28115"/>
    <lineage>
        <taxon>Bacteria</taxon>
        <taxon>Pseudomonadati</taxon>
        <taxon>Bacteroidota</taxon>
        <taxon>Bacteroidia</taxon>
        <taxon>Bacteroidales</taxon>
        <taxon>Porphyromonadaceae</taxon>
        <taxon>Porphyromonas</taxon>
    </lineage>
</organism>
<comment type="caution">
    <text evidence="1">The sequence shown here is derived from an EMBL/GenBank/DDBJ whole genome shotgun (WGS) entry which is preliminary data.</text>
</comment>
<evidence type="ECO:0000313" key="1">
    <source>
        <dbReference type="EMBL" id="KGN74465.1"/>
    </source>
</evidence>
<sequence>MGVVATLCPEYIIWVRVSDKDAIDDMMMDKQRYTCIIGKESHHHKIVKDAPHAMSVFMPFHHFCIFRKYKPNIIFFLKFLAETDKIPYYTEAGTFLGE</sequence>
<proteinExistence type="predicted"/>
<gene>
    <name evidence="1" type="ORF">HQ47_05350</name>
</gene>
<dbReference type="AlphaFoldDB" id="A0A0A2EAG9"/>
<accession>A0A0A2EAG9</accession>
<name>A0A0A2EAG9_9PORP</name>
<dbReference type="Proteomes" id="UP000030103">
    <property type="component" value="Unassembled WGS sequence"/>
</dbReference>
<dbReference type="EMBL" id="JRFA01000014">
    <property type="protein sequence ID" value="KGN74465.1"/>
    <property type="molecule type" value="Genomic_DNA"/>
</dbReference>
<protein>
    <submittedName>
        <fullName evidence="1">Uncharacterized protein</fullName>
    </submittedName>
</protein>
<reference evidence="1 2" key="1">
    <citation type="submission" date="2014-09" db="EMBL/GenBank/DDBJ databases">
        <title>Draft Genome Sequence of Porphyromonas macacae COT-192_OH2859.</title>
        <authorList>
            <person name="Wallis C."/>
            <person name="Deusch O."/>
            <person name="O'Flynn C."/>
            <person name="Davis I."/>
            <person name="Horsfall A."/>
            <person name="Kirkwood N."/>
            <person name="Harris S."/>
            <person name="Eisen J.A."/>
            <person name="Coil D.A."/>
            <person name="Darling A.E."/>
            <person name="Jospin G."/>
            <person name="Alexiev A."/>
        </authorList>
    </citation>
    <scope>NUCLEOTIDE SEQUENCE [LARGE SCALE GENOMIC DNA]</scope>
    <source>
        <strain evidence="2">COT-192 OH2859</strain>
    </source>
</reference>